<proteinExistence type="predicted"/>
<dbReference type="InterPro" id="IPR036875">
    <property type="entry name" value="Znf_CCHC_sf"/>
</dbReference>
<dbReference type="EMBL" id="BQNB010019307">
    <property type="protein sequence ID" value="GJT83938.1"/>
    <property type="molecule type" value="Genomic_DNA"/>
</dbReference>
<feature type="region of interest" description="Disordered" evidence="2">
    <location>
        <begin position="155"/>
        <end position="184"/>
    </location>
</feature>
<reference evidence="4" key="1">
    <citation type="journal article" date="2022" name="Int. J. Mol. Sci.">
        <title>Draft Genome of Tanacetum Coccineum: Genomic Comparison of Closely Related Tanacetum-Family Plants.</title>
        <authorList>
            <person name="Yamashiro T."/>
            <person name="Shiraishi A."/>
            <person name="Nakayama K."/>
            <person name="Satake H."/>
        </authorList>
    </citation>
    <scope>NUCLEOTIDE SEQUENCE</scope>
</reference>
<accession>A0ABQ5H8A0</accession>
<feature type="region of interest" description="Disordered" evidence="2">
    <location>
        <begin position="200"/>
        <end position="227"/>
    </location>
</feature>
<evidence type="ECO:0000256" key="1">
    <source>
        <dbReference type="PROSITE-ProRule" id="PRU00047"/>
    </source>
</evidence>
<feature type="domain" description="CCHC-type" evidence="3">
    <location>
        <begin position="142"/>
        <end position="159"/>
    </location>
</feature>
<feature type="region of interest" description="Disordered" evidence="2">
    <location>
        <begin position="122"/>
        <end position="142"/>
    </location>
</feature>
<dbReference type="InterPro" id="IPR001878">
    <property type="entry name" value="Znf_CCHC"/>
</dbReference>
<evidence type="ECO:0000256" key="2">
    <source>
        <dbReference type="SAM" id="MobiDB-lite"/>
    </source>
</evidence>
<keyword evidence="1" id="KW-0479">Metal-binding</keyword>
<dbReference type="PROSITE" id="PS50158">
    <property type="entry name" value="ZF_CCHC"/>
    <property type="match status" value="1"/>
</dbReference>
<keyword evidence="1" id="KW-0862">Zinc</keyword>
<feature type="compositionally biased region" description="Basic and acidic residues" evidence="2">
    <location>
        <begin position="200"/>
        <end position="210"/>
    </location>
</feature>
<comment type="caution">
    <text evidence="4">The sequence shown here is derived from an EMBL/GenBank/DDBJ whole genome shotgun (WGS) entry which is preliminary data.</text>
</comment>
<sequence>MSVVYVLTTHIPEDVVDEAKLNQIKHNRPVGTMIPMSAVFNRNVRKFLRALHPKWRANVTATEESKDLTSLSLNELIGNLKAKKEFSDEECLTFGIEDEEYVMAGRDFKKFFKRRGRFVRQPRNDKKTFQRSRDDKNGKNDRKCFRCGDPNHLIGECPKPPKDKNQRAFVGGSWSDSGEEDDEKVKDETCLVAQALSEETDIRQKDEKPSKNGQNRARNGKAWKRQSQIEAKDQKVKIWLVKLCKRRKKKGELRKSKRLKIDIGRFSFAMRIDNDYTIAITPVLPTKEPVNSLSMGDEHLDTIPATESDEVIKSSVENLVPIPSESEGIPDSVCDVPLCNNPTPLEAFKEHSETIIDSNNDSSSSDDDSYENIDYVDASPLDAEIVSLEVVEIVIPEVGGIDTDILLTIKDDILREKLLNVNLLIANIEALKDNPQLHLPMLYQNSSGSTTTRSDYSLLDYEAFYSDDDHIKEKSSGSTTTSSQFSQYRISFIFDISINPFPPTDRSDFYHEEFTDELAHIISPPEYDHFSFKNEPEMGDFTMDVVNDIFPTREPRVHVPNVFPPIPPLIWISYF</sequence>
<reference evidence="4" key="2">
    <citation type="submission" date="2022-01" db="EMBL/GenBank/DDBJ databases">
        <authorList>
            <person name="Yamashiro T."/>
            <person name="Shiraishi A."/>
            <person name="Satake H."/>
            <person name="Nakayama K."/>
        </authorList>
    </citation>
    <scope>NUCLEOTIDE SEQUENCE</scope>
</reference>
<name>A0ABQ5H8A0_9ASTR</name>
<evidence type="ECO:0000313" key="4">
    <source>
        <dbReference type="EMBL" id="GJT83938.1"/>
    </source>
</evidence>
<dbReference type="Gene3D" id="4.10.60.10">
    <property type="entry name" value="Zinc finger, CCHC-type"/>
    <property type="match status" value="1"/>
</dbReference>
<dbReference type="SUPFAM" id="SSF57756">
    <property type="entry name" value="Retrovirus zinc finger-like domains"/>
    <property type="match status" value="1"/>
</dbReference>
<keyword evidence="1" id="KW-0863">Zinc-finger</keyword>
<evidence type="ECO:0000313" key="5">
    <source>
        <dbReference type="Proteomes" id="UP001151760"/>
    </source>
</evidence>
<dbReference type="Proteomes" id="UP001151760">
    <property type="component" value="Unassembled WGS sequence"/>
</dbReference>
<gene>
    <name evidence="4" type="ORF">Tco_1058280</name>
</gene>
<organism evidence="4 5">
    <name type="scientific">Tanacetum coccineum</name>
    <dbReference type="NCBI Taxonomy" id="301880"/>
    <lineage>
        <taxon>Eukaryota</taxon>
        <taxon>Viridiplantae</taxon>
        <taxon>Streptophyta</taxon>
        <taxon>Embryophyta</taxon>
        <taxon>Tracheophyta</taxon>
        <taxon>Spermatophyta</taxon>
        <taxon>Magnoliopsida</taxon>
        <taxon>eudicotyledons</taxon>
        <taxon>Gunneridae</taxon>
        <taxon>Pentapetalae</taxon>
        <taxon>asterids</taxon>
        <taxon>campanulids</taxon>
        <taxon>Asterales</taxon>
        <taxon>Asteraceae</taxon>
        <taxon>Asteroideae</taxon>
        <taxon>Anthemideae</taxon>
        <taxon>Anthemidinae</taxon>
        <taxon>Tanacetum</taxon>
    </lineage>
</organism>
<keyword evidence="5" id="KW-1185">Reference proteome</keyword>
<evidence type="ECO:0000259" key="3">
    <source>
        <dbReference type="PROSITE" id="PS50158"/>
    </source>
</evidence>
<protein>
    <submittedName>
        <fullName evidence="4">Retrotransposon protein</fullName>
    </submittedName>
</protein>